<name>A0ABD6BW07_9EURY</name>
<evidence type="ECO:0000313" key="2">
    <source>
        <dbReference type="Proteomes" id="UP001597185"/>
    </source>
</evidence>
<reference evidence="1 2" key="1">
    <citation type="journal article" date="2019" name="Int. J. Syst. Evol. Microbiol.">
        <title>The Global Catalogue of Microorganisms (GCM) 10K type strain sequencing project: providing services to taxonomists for standard genome sequencing and annotation.</title>
        <authorList>
            <consortium name="The Broad Institute Genomics Platform"/>
            <consortium name="The Broad Institute Genome Sequencing Center for Infectious Disease"/>
            <person name="Wu L."/>
            <person name="Ma J."/>
        </authorList>
    </citation>
    <scope>NUCLEOTIDE SEQUENCE [LARGE SCALE GENOMIC DNA]</scope>
    <source>
        <strain evidence="1 2">CGMCC 1.12689</strain>
    </source>
</reference>
<gene>
    <name evidence="1" type="ORF">ACFR9T_01440</name>
</gene>
<dbReference type="EMBL" id="JBHUDB010000001">
    <property type="protein sequence ID" value="MFD1569264.1"/>
    <property type="molecule type" value="Genomic_DNA"/>
</dbReference>
<organism evidence="1 2">
    <name type="scientific">Halorubrum laminariae</name>
    <dbReference type="NCBI Taxonomy" id="1433523"/>
    <lineage>
        <taxon>Archaea</taxon>
        <taxon>Methanobacteriati</taxon>
        <taxon>Methanobacteriota</taxon>
        <taxon>Stenosarchaea group</taxon>
        <taxon>Halobacteria</taxon>
        <taxon>Halobacteriales</taxon>
        <taxon>Haloferacaceae</taxon>
        <taxon>Halorubrum</taxon>
    </lineage>
</organism>
<protein>
    <submittedName>
        <fullName evidence="1">Uncharacterized protein</fullName>
    </submittedName>
</protein>
<accession>A0ABD6BW07</accession>
<dbReference type="Proteomes" id="UP001597185">
    <property type="component" value="Unassembled WGS sequence"/>
</dbReference>
<keyword evidence="2" id="KW-1185">Reference proteome</keyword>
<comment type="caution">
    <text evidence="1">The sequence shown here is derived from an EMBL/GenBank/DDBJ whole genome shotgun (WGS) entry which is preliminary data.</text>
</comment>
<evidence type="ECO:0000313" key="1">
    <source>
        <dbReference type="EMBL" id="MFD1569264.1"/>
    </source>
</evidence>
<dbReference type="AlphaFoldDB" id="A0ABD6BW07"/>
<sequence>MRPGITRRFRMPRFLSTARDAIAEMRAAVADGRDSDRADDGR</sequence>
<proteinExistence type="predicted"/>
<dbReference type="RefSeq" id="WP_256417105.1">
    <property type="nucleotide sequence ID" value="NZ_JANHDL010000002.1"/>
</dbReference>